<dbReference type="PROSITE" id="PS51118">
    <property type="entry name" value="HTH_HXLR"/>
    <property type="match status" value="1"/>
</dbReference>
<reference evidence="5 6" key="1">
    <citation type="submission" date="2019-09" db="EMBL/GenBank/DDBJ databases">
        <title>Pimelobacter sp. isolated from Paulinella.</title>
        <authorList>
            <person name="Jeong S.E."/>
        </authorList>
    </citation>
    <scope>NUCLEOTIDE SEQUENCE [LARGE SCALE GENOMIC DNA]</scope>
    <source>
        <strain evidence="5 6">Pch-N</strain>
    </source>
</reference>
<dbReference type="Pfam" id="PF01638">
    <property type="entry name" value="HxlR"/>
    <property type="match status" value="1"/>
</dbReference>
<dbReference type="PANTHER" id="PTHR33204:SF18">
    <property type="entry name" value="TRANSCRIPTIONAL REGULATORY PROTEIN"/>
    <property type="match status" value="1"/>
</dbReference>
<evidence type="ECO:0000256" key="2">
    <source>
        <dbReference type="ARBA" id="ARBA00023125"/>
    </source>
</evidence>
<dbReference type="Proteomes" id="UP000449906">
    <property type="component" value="Unassembled WGS sequence"/>
</dbReference>
<evidence type="ECO:0000259" key="4">
    <source>
        <dbReference type="PROSITE" id="PS51118"/>
    </source>
</evidence>
<dbReference type="AlphaFoldDB" id="A0A7J5E0T6"/>
<evidence type="ECO:0000256" key="3">
    <source>
        <dbReference type="ARBA" id="ARBA00023163"/>
    </source>
</evidence>
<feature type="domain" description="HTH hxlR-type" evidence="4">
    <location>
        <begin position="29"/>
        <end position="123"/>
    </location>
</feature>
<sequence>MVADRRSGEQTLRYAGGVALGTGYDQQGCYLARALEVVGERWTLLILRDCFYGVRRFTDLRDHLDISRAVLTARLDRLVADGVLTREPVDGHPEYVLTDAGRDLWPVVFSLSKWGEQHVVGRHPARVFSHADCGTDIDALGRCPRCGTVPGPEDLVVRPGAGDNPLRRDDRVARALEQPHRLLTPLAV</sequence>
<name>A0A7J5E0T6_NOCSI</name>
<proteinExistence type="predicted"/>
<accession>A0A7J5E0T6</accession>
<dbReference type="InterPro" id="IPR002577">
    <property type="entry name" value="HTH_HxlR"/>
</dbReference>
<evidence type="ECO:0000313" key="6">
    <source>
        <dbReference type="Proteomes" id="UP000449906"/>
    </source>
</evidence>
<keyword evidence="2" id="KW-0238">DNA-binding</keyword>
<dbReference type="SUPFAM" id="SSF46785">
    <property type="entry name" value="Winged helix' DNA-binding domain"/>
    <property type="match status" value="1"/>
</dbReference>
<gene>
    <name evidence="5" type="ORF">F9L07_08085</name>
</gene>
<protein>
    <submittedName>
        <fullName evidence="5">Helix-turn-helix transcriptional regulator</fullName>
    </submittedName>
</protein>
<comment type="caution">
    <text evidence="5">The sequence shown here is derived from an EMBL/GenBank/DDBJ whole genome shotgun (WGS) entry which is preliminary data.</text>
</comment>
<dbReference type="EMBL" id="WBVM01000001">
    <property type="protein sequence ID" value="KAB2811798.1"/>
    <property type="molecule type" value="Genomic_DNA"/>
</dbReference>
<organism evidence="5 6">
    <name type="scientific">Nocardioides simplex</name>
    <name type="common">Arthrobacter simplex</name>
    <dbReference type="NCBI Taxonomy" id="2045"/>
    <lineage>
        <taxon>Bacteria</taxon>
        <taxon>Bacillati</taxon>
        <taxon>Actinomycetota</taxon>
        <taxon>Actinomycetes</taxon>
        <taxon>Propionibacteriales</taxon>
        <taxon>Nocardioidaceae</taxon>
        <taxon>Pimelobacter</taxon>
    </lineage>
</organism>
<keyword evidence="1" id="KW-0805">Transcription regulation</keyword>
<evidence type="ECO:0000256" key="1">
    <source>
        <dbReference type="ARBA" id="ARBA00023015"/>
    </source>
</evidence>
<evidence type="ECO:0000313" key="5">
    <source>
        <dbReference type="EMBL" id="KAB2811798.1"/>
    </source>
</evidence>
<keyword evidence="3" id="KW-0804">Transcription</keyword>
<dbReference type="PANTHER" id="PTHR33204">
    <property type="entry name" value="TRANSCRIPTIONAL REGULATOR, MARR FAMILY"/>
    <property type="match status" value="1"/>
</dbReference>
<dbReference type="GO" id="GO:0003677">
    <property type="term" value="F:DNA binding"/>
    <property type="evidence" value="ECO:0007669"/>
    <property type="project" value="UniProtKB-KW"/>
</dbReference>
<dbReference type="InterPro" id="IPR036390">
    <property type="entry name" value="WH_DNA-bd_sf"/>
</dbReference>
<dbReference type="Gene3D" id="1.10.10.10">
    <property type="entry name" value="Winged helix-like DNA-binding domain superfamily/Winged helix DNA-binding domain"/>
    <property type="match status" value="1"/>
</dbReference>
<dbReference type="InterPro" id="IPR036388">
    <property type="entry name" value="WH-like_DNA-bd_sf"/>
</dbReference>